<keyword evidence="1" id="KW-1133">Transmembrane helix</keyword>
<dbReference type="RefSeq" id="WP_173126058.1">
    <property type="nucleotide sequence ID" value="NZ_JABRWJ010000006.1"/>
</dbReference>
<evidence type="ECO:0000313" key="3">
    <source>
        <dbReference type="Proteomes" id="UP000737171"/>
    </source>
</evidence>
<reference evidence="2 3" key="1">
    <citation type="submission" date="2020-05" db="EMBL/GenBank/DDBJ databases">
        <title>Aquincola sp. isolate from soil.</title>
        <authorList>
            <person name="Han J."/>
            <person name="Kim D.-U."/>
        </authorList>
    </citation>
    <scope>NUCLEOTIDE SEQUENCE [LARGE SCALE GENOMIC DNA]</scope>
    <source>
        <strain evidence="2 3">S2</strain>
    </source>
</reference>
<feature type="transmembrane region" description="Helical" evidence="1">
    <location>
        <begin position="32"/>
        <end position="50"/>
    </location>
</feature>
<dbReference type="EMBL" id="JABRWJ010000006">
    <property type="protein sequence ID" value="NRF69351.1"/>
    <property type="molecule type" value="Genomic_DNA"/>
</dbReference>
<evidence type="ECO:0000256" key="1">
    <source>
        <dbReference type="SAM" id="Phobius"/>
    </source>
</evidence>
<proteinExistence type="predicted"/>
<keyword evidence="3" id="KW-1185">Reference proteome</keyword>
<protein>
    <submittedName>
        <fullName evidence="2">Uncharacterized protein</fullName>
    </submittedName>
</protein>
<keyword evidence="1" id="KW-0472">Membrane</keyword>
<organism evidence="2 3">
    <name type="scientific">Pseudaquabacterium terrae</name>
    <dbReference type="NCBI Taxonomy" id="2732868"/>
    <lineage>
        <taxon>Bacteria</taxon>
        <taxon>Pseudomonadati</taxon>
        <taxon>Pseudomonadota</taxon>
        <taxon>Betaproteobacteria</taxon>
        <taxon>Burkholderiales</taxon>
        <taxon>Sphaerotilaceae</taxon>
        <taxon>Pseudaquabacterium</taxon>
    </lineage>
</organism>
<keyword evidence="1" id="KW-0812">Transmembrane</keyword>
<name>A0ABX2EL17_9BURK</name>
<accession>A0ABX2EL17</accession>
<evidence type="ECO:0000313" key="2">
    <source>
        <dbReference type="EMBL" id="NRF69351.1"/>
    </source>
</evidence>
<gene>
    <name evidence="2" type="ORF">HLB44_20335</name>
</gene>
<comment type="caution">
    <text evidence="2">The sequence shown here is derived from an EMBL/GenBank/DDBJ whole genome shotgun (WGS) entry which is preliminary data.</text>
</comment>
<sequence length="51" mass="5004">MSSAELAAPPAGLADAPADDVPALLRALLRHVVYAGAVLLLLAGAGALLAR</sequence>
<dbReference type="Proteomes" id="UP000737171">
    <property type="component" value="Unassembled WGS sequence"/>
</dbReference>